<evidence type="ECO:0008006" key="3">
    <source>
        <dbReference type="Google" id="ProtNLM"/>
    </source>
</evidence>
<protein>
    <recommendedName>
        <fullName evidence="3">Hemerythrin-like domain-containing protein</fullName>
    </recommendedName>
</protein>
<dbReference type="EMBL" id="LDTF01000025">
    <property type="protein sequence ID" value="KTT99470.1"/>
    <property type="molecule type" value="Genomic_DNA"/>
</dbReference>
<dbReference type="Proteomes" id="UP000073923">
    <property type="component" value="Unassembled WGS sequence"/>
</dbReference>
<sequence>MFSKRYSNSQRVGFARLVEDHVHIESSISNLLNDLKEEPASPHDISVQLDALAIVIRKHLREESDVIQHTRLEILPDPWRETWVEGEAALLQLKADWSDFLDHWIENRIADDMSGFSAAASSILARLSDRVKTETECFYKTALSTGSIEY</sequence>
<comment type="caution">
    <text evidence="1">The sequence shown here is derived from an EMBL/GenBank/DDBJ whole genome shotgun (WGS) entry which is preliminary data.</text>
</comment>
<proteinExistence type="predicted"/>
<organism evidence="1 2">
    <name type="scientific">Sphingomonas yabuuchiae</name>
    <dbReference type="NCBI Taxonomy" id="172044"/>
    <lineage>
        <taxon>Bacteria</taxon>
        <taxon>Pseudomonadati</taxon>
        <taxon>Pseudomonadota</taxon>
        <taxon>Alphaproteobacteria</taxon>
        <taxon>Sphingomonadales</taxon>
        <taxon>Sphingomonadaceae</taxon>
        <taxon>Sphingomonas</taxon>
    </lineage>
</organism>
<name>A0A147IVL3_9SPHN</name>
<accession>A0A147IVL3</accession>
<dbReference type="PATRIC" id="fig|172044.3.peg.1063"/>
<evidence type="ECO:0000313" key="2">
    <source>
        <dbReference type="Proteomes" id="UP000073923"/>
    </source>
</evidence>
<dbReference type="OrthoDB" id="7558171at2"/>
<gene>
    <name evidence="1" type="ORF">NS355_06600</name>
</gene>
<reference evidence="1 2" key="1">
    <citation type="journal article" date="2016" name="Front. Microbiol.">
        <title>Genomic Resource of Rice Seed Associated Bacteria.</title>
        <authorList>
            <person name="Midha S."/>
            <person name="Bansal K."/>
            <person name="Sharma S."/>
            <person name="Kumar N."/>
            <person name="Patil P.P."/>
            <person name="Chaudhry V."/>
            <person name="Patil P.B."/>
        </authorList>
    </citation>
    <scope>NUCLEOTIDE SEQUENCE [LARGE SCALE GENOMIC DNA]</scope>
    <source>
        <strain evidence="1 2">NS355</strain>
    </source>
</reference>
<evidence type="ECO:0000313" key="1">
    <source>
        <dbReference type="EMBL" id="KTT99470.1"/>
    </source>
</evidence>
<dbReference type="RefSeq" id="WP_058744981.1">
    <property type="nucleotide sequence ID" value="NZ_LDTF01000025.1"/>
</dbReference>
<dbReference type="AlphaFoldDB" id="A0A147IVL3"/>